<dbReference type="EMBL" id="KZ819297">
    <property type="protein sequence ID" value="PWN96786.1"/>
    <property type="molecule type" value="Genomic_DNA"/>
</dbReference>
<feature type="repeat" description="WD" evidence="10">
    <location>
        <begin position="184"/>
        <end position="218"/>
    </location>
</feature>
<keyword evidence="5 11" id="KW-0677">Repeat</keyword>
<evidence type="ECO:0000256" key="8">
    <source>
        <dbReference type="ARBA" id="ARBA00023163"/>
    </source>
</evidence>
<dbReference type="InterPro" id="IPR001680">
    <property type="entry name" value="WD40_rpt"/>
</dbReference>
<keyword evidence="6 11" id="KW-0156">Chromatin regulator</keyword>
<keyword evidence="4 10" id="KW-0853">WD repeat</keyword>
<proteinExistence type="inferred from homology"/>
<dbReference type="PROSITE" id="PS50082">
    <property type="entry name" value="WD_REPEATS_2"/>
    <property type="match status" value="4"/>
</dbReference>
<evidence type="ECO:0000259" key="12">
    <source>
        <dbReference type="Pfam" id="PF07569"/>
    </source>
</evidence>
<dbReference type="RefSeq" id="XP_025597065.1">
    <property type="nucleotide sequence ID" value="XM_025740972.1"/>
</dbReference>
<dbReference type="InterPro" id="IPR011044">
    <property type="entry name" value="Quino_amine_DH_bsu"/>
</dbReference>
<dbReference type="Pfam" id="PF07569">
    <property type="entry name" value="Hira"/>
    <property type="match status" value="1"/>
</dbReference>
<evidence type="ECO:0000259" key="13">
    <source>
        <dbReference type="Pfam" id="PF24105"/>
    </source>
</evidence>
<dbReference type="GeneID" id="37268516"/>
<dbReference type="InterPro" id="IPR011494">
    <property type="entry name" value="HIRA-like_C"/>
</dbReference>
<dbReference type="Proteomes" id="UP000245946">
    <property type="component" value="Unassembled WGS sequence"/>
</dbReference>
<comment type="function">
    <text evidence="11">Required for replication-independent chromatin assembly and for the periodic repression of histone gene transcription during the cell cycle.</text>
</comment>
<evidence type="ECO:0000256" key="2">
    <source>
        <dbReference type="ARBA" id="ARBA00007306"/>
    </source>
</evidence>
<dbReference type="PANTHER" id="PTHR13831:SF0">
    <property type="entry name" value="PROTEIN HIRA"/>
    <property type="match status" value="1"/>
</dbReference>
<name>A0A316Z674_9BASI</name>
<dbReference type="GO" id="GO:0031491">
    <property type="term" value="F:nucleosome binding"/>
    <property type="evidence" value="ECO:0007669"/>
    <property type="project" value="TreeGrafter"/>
</dbReference>
<dbReference type="InterPro" id="IPR055410">
    <property type="entry name" value="Beta-prop_CAF1B_HIR1"/>
</dbReference>
<evidence type="ECO:0000313" key="15">
    <source>
        <dbReference type="Proteomes" id="UP000245946"/>
    </source>
</evidence>
<dbReference type="PROSITE" id="PS00678">
    <property type="entry name" value="WD_REPEATS_1"/>
    <property type="match status" value="1"/>
</dbReference>
<keyword evidence="8 11" id="KW-0804">Transcription</keyword>
<dbReference type="STRING" id="58919.A0A316Z674"/>
<dbReference type="InterPro" id="IPR031120">
    <property type="entry name" value="HIR1-like"/>
</dbReference>
<dbReference type="InterPro" id="IPR015943">
    <property type="entry name" value="WD40/YVTN_repeat-like_dom_sf"/>
</dbReference>
<dbReference type="GO" id="GO:0000417">
    <property type="term" value="C:HIR complex"/>
    <property type="evidence" value="ECO:0007669"/>
    <property type="project" value="TreeGrafter"/>
</dbReference>
<evidence type="ECO:0000256" key="3">
    <source>
        <dbReference type="ARBA" id="ARBA00022491"/>
    </source>
</evidence>
<dbReference type="GO" id="GO:0006355">
    <property type="term" value="P:regulation of DNA-templated transcription"/>
    <property type="evidence" value="ECO:0007669"/>
    <property type="project" value="InterPro"/>
</dbReference>
<feature type="repeat" description="WD" evidence="10">
    <location>
        <begin position="134"/>
        <end position="167"/>
    </location>
</feature>
<evidence type="ECO:0000256" key="5">
    <source>
        <dbReference type="ARBA" id="ARBA00022737"/>
    </source>
</evidence>
<feature type="domain" description="Protein HIRA-like C-terminal" evidence="12">
    <location>
        <begin position="633"/>
        <end position="839"/>
    </location>
</feature>
<organism evidence="14 15">
    <name type="scientific">Tilletiopsis washingtonensis</name>
    <dbReference type="NCBI Taxonomy" id="58919"/>
    <lineage>
        <taxon>Eukaryota</taxon>
        <taxon>Fungi</taxon>
        <taxon>Dikarya</taxon>
        <taxon>Basidiomycota</taxon>
        <taxon>Ustilaginomycotina</taxon>
        <taxon>Exobasidiomycetes</taxon>
        <taxon>Entylomatales</taxon>
        <taxon>Entylomatales incertae sedis</taxon>
        <taxon>Tilletiopsis</taxon>
    </lineage>
</organism>
<keyword evidence="15" id="KW-1185">Reference proteome</keyword>
<protein>
    <recommendedName>
        <fullName evidence="11">Protein HIR</fullName>
    </recommendedName>
</protein>
<feature type="domain" description="CAF1B/HIR1 beta-propeller" evidence="13">
    <location>
        <begin position="22"/>
        <end position="370"/>
    </location>
</feature>
<dbReference type="InterPro" id="IPR019775">
    <property type="entry name" value="WD40_repeat_CS"/>
</dbReference>
<keyword evidence="3 11" id="KW-0678">Repressor</keyword>
<keyword evidence="9 11" id="KW-0539">Nucleus</keyword>
<evidence type="ECO:0000256" key="9">
    <source>
        <dbReference type="ARBA" id="ARBA00023242"/>
    </source>
</evidence>
<dbReference type="InterPro" id="IPR036322">
    <property type="entry name" value="WD40_repeat_dom_sf"/>
</dbReference>
<evidence type="ECO:0000256" key="10">
    <source>
        <dbReference type="PROSITE-ProRule" id="PRU00221"/>
    </source>
</evidence>
<evidence type="ECO:0000256" key="7">
    <source>
        <dbReference type="ARBA" id="ARBA00023015"/>
    </source>
</evidence>
<gene>
    <name evidence="14" type="ORF">FA09DRAFT_320277</name>
</gene>
<feature type="repeat" description="WD" evidence="10">
    <location>
        <begin position="72"/>
        <end position="106"/>
    </location>
</feature>
<dbReference type="GO" id="GO:0006351">
    <property type="term" value="P:DNA-templated transcription"/>
    <property type="evidence" value="ECO:0007669"/>
    <property type="project" value="InterPro"/>
</dbReference>
<keyword evidence="7 11" id="KW-0805">Transcription regulation</keyword>
<comment type="similarity">
    <text evidence="2 11">Belongs to the WD repeat HIR1 family.</text>
</comment>
<dbReference type="OrthoDB" id="1741719at2759"/>
<evidence type="ECO:0000256" key="4">
    <source>
        <dbReference type="ARBA" id="ARBA00022574"/>
    </source>
</evidence>
<dbReference type="PANTHER" id="PTHR13831">
    <property type="entry name" value="MEMBER OF THE HIR1 FAMILY OF WD-REPEAT PROTEINS"/>
    <property type="match status" value="1"/>
</dbReference>
<sequence length="896" mass="95823">MSLVSPAWIAHDKEGDGGTTKRSTIFSVHVHPDGSRVATAGLDSKIRIWATAPILDAALEADTSANRLLCTLSRHTGSVLVVRWSASGRFLASGSDDTIALIWDLDPTGLSGGASFGAAPSEVNIEAWRPHRRLAAHESDVVDLAWSQDLDDTYLATVGLDSAVYIWAGARTAGGGAFERIRRIDSHAGFVKGVVWDPLGKLLATASDDKTLRIWRVSDWGEEASITKPFETSPSTVFFTRPSWSPDGAHVLCANAMSGPVFVAAVAHRRDWNSDISLVGHENSIAVTAFSPRLFKNRNPNEDGQPCTVMALGSLDQSVSVWITGQPRPLLVARDVFERQVMDLSWSSDGLTLYACSADGRIAVFIFTEEFLAPLASDEALEVARQSWGWQKTSRAASQASVAPSVSSGTMERPNVLMARKRGGVPPASKAGGLPAPAAARPARLVQVITRDAKGRRRIRPTLLSGEDSSADDGFAHQDMDIDMSIGASAADLGFKRPAEEELAADARPQHRQRDVGRTLGGELARTAAGPAVALRGATFAGGSVAADGAQMLPTPALMSVYRRERPEGTLEARNSDGAQPTQLVQMDPAGRVLWLDVLPAPVLLATSTAQFAAAALDDGSLVLYTAKGRRSATLQLDAPCYRLEAARSTLVAVTTSGLVHRWDVPGDRELHRPVSLRGLLAPGGDALLQFWVHSNGAPVLLLRNETAYTLDARKLAWVCIASSWWADSSALWDVRGRRGAGESSAAAREPVKALEVEINDLVLSRGTTGQRAHAAVPAGAPGAEELAVSCALRHLETRMLAATLLDSPGEYRVHLLAYARKLADEGIRNQAEDLCKSLCGPVYYKPGMPETWEPTVLGLAKRDLLADVLKAMGKSRLLLGLVQTYQELLRAIAAP</sequence>
<feature type="repeat" description="WD" evidence="10">
    <location>
        <begin position="18"/>
        <end position="49"/>
    </location>
</feature>
<dbReference type="SMART" id="SM00320">
    <property type="entry name" value="WD40"/>
    <property type="match status" value="6"/>
</dbReference>
<dbReference type="Pfam" id="PF24105">
    <property type="entry name" value="Beta-prop_CAF1B_HIR1"/>
    <property type="match status" value="1"/>
</dbReference>
<evidence type="ECO:0000256" key="1">
    <source>
        <dbReference type="ARBA" id="ARBA00004123"/>
    </source>
</evidence>
<evidence type="ECO:0000256" key="11">
    <source>
        <dbReference type="RuleBase" id="RU364014"/>
    </source>
</evidence>
<dbReference type="Gene3D" id="2.130.10.10">
    <property type="entry name" value="YVTN repeat-like/Quinoprotein amine dehydrogenase"/>
    <property type="match status" value="2"/>
</dbReference>
<accession>A0A316Z674</accession>
<dbReference type="CDD" id="cd00200">
    <property type="entry name" value="WD40"/>
    <property type="match status" value="1"/>
</dbReference>
<dbReference type="GO" id="GO:0006338">
    <property type="term" value="P:chromatin remodeling"/>
    <property type="evidence" value="ECO:0007669"/>
    <property type="project" value="InterPro"/>
</dbReference>
<dbReference type="GO" id="GO:0005634">
    <property type="term" value="C:nucleus"/>
    <property type="evidence" value="ECO:0007669"/>
    <property type="project" value="UniProtKB-SubCell"/>
</dbReference>
<evidence type="ECO:0000313" key="14">
    <source>
        <dbReference type="EMBL" id="PWN96786.1"/>
    </source>
</evidence>
<dbReference type="PROSITE" id="PS50294">
    <property type="entry name" value="WD_REPEATS_REGION"/>
    <property type="match status" value="4"/>
</dbReference>
<reference evidence="14 15" key="1">
    <citation type="journal article" date="2018" name="Mol. Biol. Evol.">
        <title>Broad Genomic Sampling Reveals a Smut Pathogenic Ancestry of the Fungal Clade Ustilaginomycotina.</title>
        <authorList>
            <person name="Kijpornyongpan T."/>
            <person name="Mondo S.J."/>
            <person name="Barry K."/>
            <person name="Sandor L."/>
            <person name="Lee J."/>
            <person name="Lipzen A."/>
            <person name="Pangilinan J."/>
            <person name="LaButti K."/>
            <person name="Hainaut M."/>
            <person name="Henrissat B."/>
            <person name="Grigoriev I.V."/>
            <person name="Spatafora J.W."/>
            <person name="Aime M.C."/>
        </authorList>
    </citation>
    <scope>NUCLEOTIDE SEQUENCE [LARGE SCALE GENOMIC DNA]</scope>
    <source>
        <strain evidence="14 15">MCA 4186</strain>
    </source>
</reference>
<dbReference type="SUPFAM" id="SSF50969">
    <property type="entry name" value="YVTN repeat-like/Quinoprotein amine dehydrogenase"/>
    <property type="match status" value="1"/>
</dbReference>
<dbReference type="SUPFAM" id="SSF50978">
    <property type="entry name" value="WD40 repeat-like"/>
    <property type="match status" value="1"/>
</dbReference>
<dbReference type="AlphaFoldDB" id="A0A316Z674"/>
<evidence type="ECO:0000256" key="6">
    <source>
        <dbReference type="ARBA" id="ARBA00022853"/>
    </source>
</evidence>
<dbReference type="GO" id="GO:0000785">
    <property type="term" value="C:chromatin"/>
    <property type="evidence" value="ECO:0007669"/>
    <property type="project" value="TreeGrafter"/>
</dbReference>
<comment type="subcellular location">
    <subcellularLocation>
        <location evidence="1 11">Nucleus</location>
    </subcellularLocation>
</comment>